<proteinExistence type="predicted"/>
<dbReference type="GO" id="GO:0016491">
    <property type="term" value="F:oxidoreductase activity"/>
    <property type="evidence" value="ECO:0007669"/>
    <property type="project" value="UniProtKB-KW"/>
</dbReference>
<dbReference type="RefSeq" id="WP_203696292.1">
    <property type="nucleotide sequence ID" value="NZ_BAAALC010000002.1"/>
</dbReference>
<feature type="domain" description="Plastocyanin-like" evidence="5">
    <location>
        <begin position="78"/>
        <end position="184"/>
    </location>
</feature>
<dbReference type="CDD" id="cd13853">
    <property type="entry name" value="CuRO_1_Tth-MCO_like"/>
    <property type="match status" value="1"/>
</dbReference>
<dbReference type="PROSITE" id="PS00080">
    <property type="entry name" value="MULTICOPPER_OXIDASE2"/>
    <property type="match status" value="1"/>
</dbReference>
<dbReference type="InterPro" id="IPR011707">
    <property type="entry name" value="Cu-oxidase-like_N"/>
</dbReference>
<dbReference type="InterPro" id="IPR045087">
    <property type="entry name" value="Cu-oxidase_fam"/>
</dbReference>
<gene>
    <name evidence="6" type="ORF">Cco03nite_60810</name>
</gene>
<dbReference type="SUPFAM" id="SSF49503">
    <property type="entry name" value="Cupredoxins"/>
    <property type="match status" value="3"/>
</dbReference>
<dbReference type="CDD" id="cd13900">
    <property type="entry name" value="CuRO_3_Tth-MCO_like"/>
    <property type="match status" value="1"/>
</dbReference>
<dbReference type="GO" id="GO:0005507">
    <property type="term" value="F:copper ion binding"/>
    <property type="evidence" value="ECO:0007669"/>
    <property type="project" value="InterPro"/>
</dbReference>
<evidence type="ECO:0000259" key="5">
    <source>
        <dbReference type="Pfam" id="PF07732"/>
    </source>
</evidence>
<keyword evidence="7" id="KW-1185">Reference proteome</keyword>
<dbReference type="InterPro" id="IPR001117">
    <property type="entry name" value="Cu-oxidase_2nd"/>
</dbReference>
<keyword evidence="1" id="KW-0479">Metal-binding</keyword>
<evidence type="ECO:0000313" key="7">
    <source>
        <dbReference type="Proteomes" id="UP000630887"/>
    </source>
</evidence>
<keyword evidence="2" id="KW-0560">Oxidoreductase</keyword>
<dbReference type="PANTHER" id="PTHR11709">
    <property type="entry name" value="MULTI-COPPER OXIDASE"/>
    <property type="match status" value="1"/>
</dbReference>
<evidence type="ECO:0000256" key="2">
    <source>
        <dbReference type="ARBA" id="ARBA00023002"/>
    </source>
</evidence>
<evidence type="ECO:0000259" key="3">
    <source>
        <dbReference type="Pfam" id="PF00394"/>
    </source>
</evidence>
<dbReference type="AlphaFoldDB" id="A0A8J3L6G5"/>
<dbReference type="InterPro" id="IPR008972">
    <property type="entry name" value="Cupredoxin"/>
</dbReference>
<dbReference type="PROSITE" id="PS51318">
    <property type="entry name" value="TAT"/>
    <property type="match status" value="1"/>
</dbReference>
<comment type="caution">
    <text evidence="6">The sequence shown here is derived from an EMBL/GenBank/DDBJ whole genome shotgun (WGS) entry which is preliminary data.</text>
</comment>
<dbReference type="EMBL" id="BONI01000064">
    <property type="protein sequence ID" value="GIG09381.1"/>
    <property type="molecule type" value="Genomic_DNA"/>
</dbReference>
<sequence length="494" mass="51955">MTARPISRRRALGLAGLGAASVMAGMTGWIIDAGLPVRGGRLSPAETGEPLRQPEVVVGRDGILSVRLAAAAGVRLAGLDTSAWGYNGTSPGPTLRVRPGDLLRVQLVNQLGQPTNLHTHGLKVSPQANGDNPFIAIDPGAEFDYEIRIPPDHPPGTFWYHPHHHGNVADQIFAGLAGALLVEGGPDLPVSSDRVLLVTDTTLDAGGHVVPADAMARMQGREGDLVLVNGQHEPVIAASAGSAERWRVINGCVSRVLALRLDGHRLTQIALDGSFLAAPIDRDQVVLAPGNRVDVIVRPAADGRFALLAVPYDRGSATMMGGMAATGGQRGPVILATLVVTGSTGSTPPLPTALPAPTGPHGPVARQRRLTLAMGMGTGMRMGMGMGFTIDGRTFEAGRDDQIVTPGTTEEWTVVNTSPMDHPFHLHGWPFHVMDPSVSTPPATTLQDVVLVPAYGQAGLRIPFTGHSGRSVYHCHILDHEDLGMMGTVNVRDH</sequence>
<dbReference type="Pfam" id="PF07731">
    <property type="entry name" value="Cu-oxidase_2"/>
    <property type="match status" value="1"/>
</dbReference>
<protein>
    <submittedName>
        <fullName evidence="6">Multicopper oxidase</fullName>
    </submittedName>
</protein>
<dbReference type="InterPro" id="IPR011706">
    <property type="entry name" value="Cu-oxidase_C"/>
</dbReference>
<dbReference type="Pfam" id="PF00394">
    <property type="entry name" value="Cu-oxidase"/>
    <property type="match status" value="1"/>
</dbReference>
<dbReference type="Pfam" id="PF07732">
    <property type="entry name" value="Cu-oxidase_3"/>
    <property type="match status" value="1"/>
</dbReference>
<organism evidence="6 7">
    <name type="scientific">Catellatospora coxensis</name>
    <dbReference type="NCBI Taxonomy" id="310354"/>
    <lineage>
        <taxon>Bacteria</taxon>
        <taxon>Bacillati</taxon>
        <taxon>Actinomycetota</taxon>
        <taxon>Actinomycetes</taxon>
        <taxon>Micromonosporales</taxon>
        <taxon>Micromonosporaceae</taxon>
        <taxon>Catellatospora</taxon>
    </lineage>
</organism>
<dbReference type="Gene3D" id="2.60.40.420">
    <property type="entry name" value="Cupredoxins - blue copper proteins"/>
    <property type="match status" value="3"/>
</dbReference>
<name>A0A8J3L6G5_9ACTN</name>
<evidence type="ECO:0000256" key="1">
    <source>
        <dbReference type="ARBA" id="ARBA00022723"/>
    </source>
</evidence>
<dbReference type="PANTHER" id="PTHR11709:SF2">
    <property type="entry name" value="MULTICOPPER OXIDASE LPR1"/>
    <property type="match status" value="1"/>
</dbReference>
<feature type="domain" description="Plastocyanin-like" evidence="4">
    <location>
        <begin position="387"/>
        <end position="493"/>
    </location>
</feature>
<evidence type="ECO:0000313" key="6">
    <source>
        <dbReference type="EMBL" id="GIG09381.1"/>
    </source>
</evidence>
<dbReference type="InterPro" id="IPR002355">
    <property type="entry name" value="Cu_oxidase_Cu_BS"/>
</dbReference>
<evidence type="ECO:0000259" key="4">
    <source>
        <dbReference type="Pfam" id="PF07731"/>
    </source>
</evidence>
<dbReference type="InterPro" id="IPR006311">
    <property type="entry name" value="TAT_signal"/>
</dbReference>
<accession>A0A8J3L6G5</accession>
<dbReference type="CDD" id="cd13881">
    <property type="entry name" value="CuRO_2_McoC_like"/>
    <property type="match status" value="1"/>
</dbReference>
<reference evidence="6 7" key="1">
    <citation type="submission" date="2021-01" db="EMBL/GenBank/DDBJ databases">
        <title>Whole genome shotgun sequence of Catellatospora coxensis NBRC 107359.</title>
        <authorList>
            <person name="Komaki H."/>
            <person name="Tamura T."/>
        </authorList>
    </citation>
    <scope>NUCLEOTIDE SEQUENCE [LARGE SCALE GENOMIC DNA]</scope>
    <source>
        <strain evidence="6 7">NBRC 107359</strain>
    </source>
</reference>
<dbReference type="Proteomes" id="UP000630887">
    <property type="component" value="Unassembled WGS sequence"/>
</dbReference>
<feature type="domain" description="Plastocyanin-like" evidence="3">
    <location>
        <begin position="218"/>
        <end position="312"/>
    </location>
</feature>